<dbReference type="AlphaFoldDB" id="A0ABD2NLG6"/>
<dbReference type="Proteomes" id="UP001516400">
    <property type="component" value="Unassembled WGS sequence"/>
</dbReference>
<comment type="caution">
    <text evidence="1">The sequence shown here is derived from an EMBL/GenBank/DDBJ whole genome shotgun (WGS) entry which is preliminary data.</text>
</comment>
<keyword evidence="2" id="KW-1185">Reference proteome</keyword>
<sequence>MATDSEIGSELAKLKKEYLIDIIVTKRIPTGTSVSGELRIFIENNENVILDDPNDDFPENSDSNFKSAVEMLTLNSELKVTKIELNCAQNSIKGLGKTIIDEEMIINLLNSYPNKSMNQPKCDVADVTKNSENAETNSNLTLKSTNGVERTQKLTTQMSEGVQKK</sequence>
<protein>
    <submittedName>
        <fullName evidence="1">Uncharacterized protein</fullName>
    </submittedName>
</protein>
<accession>A0ABD2NLG6</accession>
<proteinExistence type="predicted"/>
<evidence type="ECO:0000313" key="2">
    <source>
        <dbReference type="Proteomes" id="UP001516400"/>
    </source>
</evidence>
<reference evidence="1 2" key="1">
    <citation type="journal article" date="2021" name="BMC Biol.">
        <title>Horizontally acquired antibacterial genes associated with adaptive radiation of ladybird beetles.</title>
        <authorList>
            <person name="Li H.S."/>
            <person name="Tang X.F."/>
            <person name="Huang Y.H."/>
            <person name="Xu Z.Y."/>
            <person name="Chen M.L."/>
            <person name="Du X.Y."/>
            <person name="Qiu B.Y."/>
            <person name="Chen P.T."/>
            <person name="Zhang W."/>
            <person name="Slipinski A."/>
            <person name="Escalona H.E."/>
            <person name="Waterhouse R.M."/>
            <person name="Zwick A."/>
            <person name="Pang H."/>
        </authorList>
    </citation>
    <scope>NUCLEOTIDE SEQUENCE [LARGE SCALE GENOMIC DNA]</scope>
    <source>
        <strain evidence="1">SYSU2018</strain>
    </source>
</reference>
<gene>
    <name evidence="1" type="ORF">HHI36_016660</name>
</gene>
<organism evidence="1 2">
    <name type="scientific">Cryptolaemus montrouzieri</name>
    <dbReference type="NCBI Taxonomy" id="559131"/>
    <lineage>
        <taxon>Eukaryota</taxon>
        <taxon>Metazoa</taxon>
        <taxon>Ecdysozoa</taxon>
        <taxon>Arthropoda</taxon>
        <taxon>Hexapoda</taxon>
        <taxon>Insecta</taxon>
        <taxon>Pterygota</taxon>
        <taxon>Neoptera</taxon>
        <taxon>Endopterygota</taxon>
        <taxon>Coleoptera</taxon>
        <taxon>Polyphaga</taxon>
        <taxon>Cucujiformia</taxon>
        <taxon>Coccinelloidea</taxon>
        <taxon>Coccinellidae</taxon>
        <taxon>Scymninae</taxon>
        <taxon>Scymnini</taxon>
        <taxon>Cryptolaemus</taxon>
    </lineage>
</organism>
<name>A0ABD2NLG6_9CUCU</name>
<evidence type="ECO:0000313" key="1">
    <source>
        <dbReference type="EMBL" id="KAL3279146.1"/>
    </source>
</evidence>
<dbReference type="EMBL" id="JABFTP020000124">
    <property type="protein sequence ID" value="KAL3279146.1"/>
    <property type="molecule type" value="Genomic_DNA"/>
</dbReference>